<dbReference type="InterPro" id="IPR038727">
    <property type="entry name" value="NadR/Ttd14_AAA_dom"/>
</dbReference>
<sequence>MTRKIAIVGPESCGKTSLARALARELQAPWVPEFSRPWFAAQRRTAYSMDDIIAIAHGQLALEQQLATGADWLVCDTSVLVCVIWAQVRFGECPAELAQLWRPQDYQLHLLTAADLPWQPDPLRENPLDRDALLTRYQTALEQTQAPFALVTGVGEARWQNAKQAVQQFTWV</sequence>
<dbReference type="EMBL" id="CP157355">
    <property type="protein sequence ID" value="XBL99186.1"/>
    <property type="molecule type" value="Genomic_DNA"/>
</dbReference>
<dbReference type="PANTHER" id="PTHR37512:SF1">
    <property type="entry name" value="NADR_TTD14 AAA DOMAIN-CONTAINING PROTEIN"/>
    <property type="match status" value="1"/>
</dbReference>
<dbReference type="KEGG" id="cmav:ABHF33_08840"/>
<accession>A0AAU7F523</accession>
<gene>
    <name evidence="2" type="ORF">ABHF33_08840</name>
</gene>
<evidence type="ECO:0000313" key="2">
    <source>
        <dbReference type="EMBL" id="XBL99186.1"/>
    </source>
</evidence>
<dbReference type="AlphaFoldDB" id="A0AAU7F523"/>
<protein>
    <submittedName>
        <fullName evidence="2">ATP-binding protein</fullName>
    </submittedName>
</protein>
<dbReference type="Gene3D" id="3.40.50.300">
    <property type="entry name" value="P-loop containing nucleotide triphosphate hydrolases"/>
    <property type="match status" value="1"/>
</dbReference>
<evidence type="ECO:0000259" key="1">
    <source>
        <dbReference type="Pfam" id="PF13521"/>
    </source>
</evidence>
<feature type="domain" description="NadR/Ttd14 AAA" evidence="1">
    <location>
        <begin position="4"/>
        <end position="158"/>
    </location>
</feature>
<name>A0AAU7F523_9NEIS</name>
<dbReference type="RefSeq" id="WP_348943621.1">
    <property type="nucleotide sequence ID" value="NZ_CP157355.1"/>
</dbReference>
<dbReference type="SUPFAM" id="SSF52540">
    <property type="entry name" value="P-loop containing nucleoside triphosphate hydrolases"/>
    <property type="match status" value="1"/>
</dbReference>
<dbReference type="Pfam" id="PF13521">
    <property type="entry name" value="AAA_28"/>
    <property type="match status" value="1"/>
</dbReference>
<proteinExistence type="predicted"/>
<dbReference type="InterPro" id="IPR027417">
    <property type="entry name" value="P-loop_NTPase"/>
</dbReference>
<reference evidence="2" key="1">
    <citation type="submission" date="2024-05" db="EMBL/GenBank/DDBJ databases">
        <authorList>
            <person name="Yang L."/>
            <person name="Pan L."/>
        </authorList>
    </citation>
    <scope>NUCLEOTIDE SEQUENCE</scope>
    <source>
        <strain evidence="2">FCG-7</strain>
    </source>
</reference>
<keyword evidence="2" id="KW-0547">Nucleotide-binding</keyword>
<dbReference type="GO" id="GO:0005524">
    <property type="term" value="F:ATP binding"/>
    <property type="evidence" value="ECO:0007669"/>
    <property type="project" value="UniProtKB-KW"/>
</dbReference>
<dbReference type="InterPro" id="IPR052735">
    <property type="entry name" value="NAD_biosynth-regulator"/>
</dbReference>
<keyword evidence="2" id="KW-0067">ATP-binding</keyword>
<organism evidence="2">
    <name type="scientific">Chitinibacter mangrovi</name>
    <dbReference type="NCBI Taxonomy" id="3153927"/>
    <lineage>
        <taxon>Bacteria</taxon>
        <taxon>Pseudomonadati</taxon>
        <taxon>Pseudomonadota</taxon>
        <taxon>Betaproteobacteria</taxon>
        <taxon>Neisseriales</taxon>
        <taxon>Chitinibacteraceae</taxon>
        <taxon>Chitinibacter</taxon>
    </lineage>
</organism>
<dbReference type="PANTHER" id="PTHR37512">
    <property type="entry name" value="TRIFUNCTIONAL NAD BIOSYNTHESIS/REGULATOR PROTEIN NADR"/>
    <property type="match status" value="1"/>
</dbReference>